<feature type="compositionally biased region" description="Low complexity" evidence="10">
    <location>
        <begin position="659"/>
        <end position="678"/>
    </location>
</feature>
<feature type="region of interest" description="Disordered" evidence="10">
    <location>
        <begin position="650"/>
        <end position="678"/>
    </location>
</feature>
<dbReference type="InterPro" id="IPR008153">
    <property type="entry name" value="GAE_dom"/>
</dbReference>
<keyword evidence="5 9" id="KW-0653">Protein transport</keyword>
<feature type="compositionally biased region" description="Polar residues" evidence="10">
    <location>
        <begin position="717"/>
        <end position="726"/>
    </location>
</feature>
<evidence type="ECO:0000313" key="12">
    <source>
        <dbReference type="EMBL" id="KAK9727772.1"/>
    </source>
</evidence>
<dbReference type="InterPro" id="IPR013041">
    <property type="entry name" value="Clathrin_app_Ig-like_sf"/>
</dbReference>
<dbReference type="InterPro" id="IPR008152">
    <property type="entry name" value="Clathrin_a/b/g-adaptin_app_Ig"/>
</dbReference>
<dbReference type="EMBL" id="JASJQH010006912">
    <property type="protein sequence ID" value="KAK9727772.1"/>
    <property type="molecule type" value="Genomic_DNA"/>
</dbReference>
<proteinExistence type="inferred from homology"/>
<keyword evidence="8 9" id="KW-0968">Cytoplasmic vesicle</keyword>
<keyword evidence="7 9" id="KW-0472">Membrane</keyword>
<sequence length="844" mass="94171">MPYYRLKDFIRAIRKCKTAADERTVIQKESAALRTSFKEETTDSRYNNVAKLLYIHMLGYPAHWGQIECLKLVASSRFADKRLGYLGMMLLLDENQELLTLVTNSLKNDLNHSNMYIVGLALCTLGNIASNEMAQDLIDEVEKLMKSSNTYMKKKAALCAIRLVRKAPDLYENLLEPANLLITDKSHSVMLTGVTLIIELCQQNPENVPVFIRSIPILVKRLKALSAGGFSPDHDVAGITDPFLQVKIIRLLRFLGEENDDASEAMNDILAQVATNTDSAKNVGNSVLYETVTTIMGTESDQGLRVLAINILGRFLSNRDNNLRYVALDTLNKTVAIDINAVQRHRSTVVECLKDPDISIRRRALELSFTLINESNVRVMTRELLTFLEIADSEFKAGMTTKICAAADRYAPNKRWHIDTVLRVLKLAGNYCREETLSNFIRIVSNATELQTYTAQKLYASLKKDISKEALVLVGIWIIGEFGDLLVQGGNFEEEELVREVKESDVVTLMETILNSPYANQVIREYLMTALIKLTDRFKEREVQERIKNIIVTFSNSTETEVQQRANEYKNLYGYGEIRSAVLERMPAPEPKPNLHSPVLEKSKPKSSKKTARKQENSLLDLLGDESSTTTSQAPESDKTVDLLADIFGSSNLTSPQRTSPTGSNSLNSTSNNSTKSTYGNAGLLDLLGDISSPPVSSPASSMPFGNTSPTEHKPPVSTNTSQSSGKYLAYDKDGFKIIMIPNQDSQNPNVINIRIRFHNEAVGSNIENLAFQIAVPKSQRLQMQSISSTQVPINESATQLIRIANPQKTPIRLRLKISYTTSNGRNVEEISEFNGFPASLFNN</sequence>
<dbReference type="InterPro" id="IPR050840">
    <property type="entry name" value="Adaptor_Complx_Large_Subunit"/>
</dbReference>
<gene>
    <name evidence="12" type="primary">APL4_1</name>
    <name evidence="12" type="ORF">K7432_001591</name>
</gene>
<feature type="region of interest" description="Disordered" evidence="10">
    <location>
        <begin position="620"/>
        <end position="639"/>
    </location>
</feature>
<keyword evidence="4 9" id="KW-0813">Transport</keyword>
<evidence type="ECO:0000256" key="7">
    <source>
        <dbReference type="ARBA" id="ARBA00023136"/>
    </source>
</evidence>
<evidence type="ECO:0000256" key="6">
    <source>
        <dbReference type="ARBA" id="ARBA00023034"/>
    </source>
</evidence>
<organism evidence="12 13">
    <name type="scientific">Basidiobolus ranarum</name>
    <dbReference type="NCBI Taxonomy" id="34480"/>
    <lineage>
        <taxon>Eukaryota</taxon>
        <taxon>Fungi</taxon>
        <taxon>Fungi incertae sedis</taxon>
        <taxon>Zoopagomycota</taxon>
        <taxon>Entomophthoromycotina</taxon>
        <taxon>Basidiobolomycetes</taxon>
        <taxon>Basidiobolales</taxon>
        <taxon>Basidiobolaceae</taxon>
        <taxon>Basidiobolus</taxon>
    </lineage>
</organism>
<dbReference type="Proteomes" id="UP001479436">
    <property type="component" value="Unassembled WGS sequence"/>
</dbReference>
<evidence type="ECO:0000259" key="11">
    <source>
        <dbReference type="PROSITE" id="PS50180"/>
    </source>
</evidence>
<keyword evidence="13" id="KW-1185">Reference proteome</keyword>
<comment type="subcellular location">
    <subcellularLocation>
        <location evidence="1">Cytoplasmic vesicle membrane</location>
    </subcellularLocation>
    <subcellularLocation>
        <location evidence="2">Golgi apparatus</location>
    </subcellularLocation>
</comment>
<dbReference type="SUPFAM" id="SSF48371">
    <property type="entry name" value="ARM repeat"/>
    <property type="match status" value="1"/>
</dbReference>
<evidence type="ECO:0000256" key="3">
    <source>
        <dbReference type="ARBA" id="ARBA00006613"/>
    </source>
</evidence>
<evidence type="ECO:0000256" key="1">
    <source>
        <dbReference type="ARBA" id="ARBA00004156"/>
    </source>
</evidence>
<protein>
    <recommendedName>
        <fullName evidence="9">AP-1 complex subunit gamma</fullName>
    </recommendedName>
</protein>
<dbReference type="Gene3D" id="2.60.40.1230">
    <property type="match status" value="1"/>
</dbReference>
<dbReference type="PROSITE" id="PS50180">
    <property type="entry name" value="GAE"/>
    <property type="match status" value="1"/>
</dbReference>
<feature type="domain" description="GAE" evidence="11">
    <location>
        <begin position="723"/>
        <end position="838"/>
    </location>
</feature>
<evidence type="ECO:0000256" key="4">
    <source>
        <dbReference type="ARBA" id="ARBA00022448"/>
    </source>
</evidence>
<reference evidence="12 13" key="1">
    <citation type="submission" date="2023-04" db="EMBL/GenBank/DDBJ databases">
        <title>Genome of Basidiobolus ranarum AG-B5.</title>
        <authorList>
            <person name="Stajich J.E."/>
            <person name="Carter-House D."/>
            <person name="Gryganskyi A."/>
        </authorList>
    </citation>
    <scope>NUCLEOTIDE SEQUENCE [LARGE SCALE GENOMIC DNA]</scope>
    <source>
        <strain evidence="12 13">AG-B5</strain>
    </source>
</reference>
<evidence type="ECO:0000256" key="8">
    <source>
        <dbReference type="ARBA" id="ARBA00023329"/>
    </source>
</evidence>
<feature type="compositionally biased region" description="Polar residues" evidence="10">
    <location>
        <begin position="626"/>
        <end position="635"/>
    </location>
</feature>
<feature type="compositionally biased region" description="Low complexity" evidence="10">
    <location>
        <begin position="692"/>
        <end position="704"/>
    </location>
</feature>
<evidence type="ECO:0000256" key="2">
    <source>
        <dbReference type="ARBA" id="ARBA00004555"/>
    </source>
</evidence>
<dbReference type="InterPro" id="IPR011989">
    <property type="entry name" value="ARM-like"/>
</dbReference>
<name>A0ABR2W995_9FUNG</name>
<dbReference type="InterPro" id="IPR016024">
    <property type="entry name" value="ARM-type_fold"/>
</dbReference>
<dbReference type="InterPro" id="IPR017107">
    <property type="entry name" value="AP1_complex_gsu"/>
</dbReference>
<evidence type="ECO:0000256" key="5">
    <source>
        <dbReference type="ARBA" id="ARBA00022927"/>
    </source>
</evidence>
<comment type="similarity">
    <text evidence="3 9">Belongs to the adaptor complexes large subunit family.</text>
</comment>
<dbReference type="InterPro" id="IPR002553">
    <property type="entry name" value="Clathrin/coatomer_adapt-like_N"/>
</dbReference>
<comment type="caution">
    <text evidence="12">The sequence shown here is derived from an EMBL/GenBank/DDBJ whole genome shotgun (WGS) entry which is preliminary data.</text>
</comment>
<dbReference type="SUPFAM" id="SSF49348">
    <property type="entry name" value="Clathrin adaptor appendage domain"/>
    <property type="match status" value="1"/>
</dbReference>
<dbReference type="PANTHER" id="PTHR22780">
    <property type="entry name" value="ADAPTIN, ALPHA/GAMMA/EPSILON"/>
    <property type="match status" value="1"/>
</dbReference>
<evidence type="ECO:0000256" key="9">
    <source>
        <dbReference type="PIRNR" id="PIRNR037094"/>
    </source>
</evidence>
<feature type="region of interest" description="Disordered" evidence="10">
    <location>
        <begin position="690"/>
        <end position="726"/>
    </location>
</feature>
<dbReference type="Pfam" id="PF02883">
    <property type="entry name" value="Alpha_adaptinC2"/>
    <property type="match status" value="1"/>
</dbReference>
<feature type="region of interest" description="Disordered" evidence="10">
    <location>
        <begin position="587"/>
        <end position="615"/>
    </location>
</feature>
<accession>A0ABR2W995</accession>
<dbReference type="Pfam" id="PF01602">
    <property type="entry name" value="Adaptin_N"/>
    <property type="match status" value="1"/>
</dbReference>
<evidence type="ECO:0000313" key="13">
    <source>
        <dbReference type="Proteomes" id="UP001479436"/>
    </source>
</evidence>
<keyword evidence="6 9" id="KW-0333">Golgi apparatus</keyword>
<dbReference type="SMART" id="SM00809">
    <property type="entry name" value="Alpha_adaptinC2"/>
    <property type="match status" value="1"/>
</dbReference>
<dbReference type="PIRSF" id="PIRSF037094">
    <property type="entry name" value="AP1_complex_gamma"/>
    <property type="match status" value="1"/>
</dbReference>
<dbReference type="Gene3D" id="1.25.10.10">
    <property type="entry name" value="Leucine-rich Repeat Variant"/>
    <property type="match status" value="1"/>
</dbReference>
<evidence type="ECO:0000256" key="10">
    <source>
        <dbReference type="SAM" id="MobiDB-lite"/>
    </source>
</evidence>